<reference evidence="2" key="1">
    <citation type="submission" date="2018-06" db="EMBL/GenBank/DDBJ databases">
        <authorList>
            <person name="Zhirakovskaya E."/>
        </authorList>
    </citation>
    <scope>NUCLEOTIDE SEQUENCE</scope>
</reference>
<gene>
    <name evidence="2" type="ORF">MNBD_GAMMA22-641</name>
</gene>
<organism evidence="2">
    <name type="scientific">hydrothermal vent metagenome</name>
    <dbReference type="NCBI Taxonomy" id="652676"/>
    <lineage>
        <taxon>unclassified sequences</taxon>
        <taxon>metagenomes</taxon>
        <taxon>ecological metagenomes</taxon>
    </lineage>
</organism>
<feature type="transmembrane region" description="Helical" evidence="1">
    <location>
        <begin position="21"/>
        <end position="42"/>
    </location>
</feature>
<evidence type="ECO:0000256" key="1">
    <source>
        <dbReference type="SAM" id="Phobius"/>
    </source>
</evidence>
<evidence type="ECO:0008006" key="3">
    <source>
        <dbReference type="Google" id="ProtNLM"/>
    </source>
</evidence>
<sequence length="103" mass="12363">MNKQKQYLFDNPKNVKRVIHSLYIICIVLFILDFIINRHIYINLENLWGFYAVYGFIACVLLVLIAKWMRTFLMREESYYTSQEKPYEVKATQTKNGTENVDK</sequence>
<accession>A0A3B0ZI40</accession>
<evidence type="ECO:0000313" key="2">
    <source>
        <dbReference type="EMBL" id="VAW93105.1"/>
    </source>
</evidence>
<keyword evidence="1" id="KW-0812">Transmembrane</keyword>
<name>A0A3B0ZI40_9ZZZZ</name>
<proteinExistence type="predicted"/>
<keyword evidence="1" id="KW-1133">Transmembrane helix</keyword>
<keyword evidence="1" id="KW-0472">Membrane</keyword>
<protein>
    <recommendedName>
        <fullName evidence="3">2TM domain-containing protein</fullName>
    </recommendedName>
</protein>
<dbReference type="AlphaFoldDB" id="A0A3B0ZI40"/>
<dbReference type="EMBL" id="UOFS01000013">
    <property type="protein sequence ID" value="VAW93105.1"/>
    <property type="molecule type" value="Genomic_DNA"/>
</dbReference>
<feature type="transmembrane region" description="Helical" evidence="1">
    <location>
        <begin position="48"/>
        <end position="66"/>
    </location>
</feature>